<dbReference type="OrthoDB" id="5393654at2759"/>
<reference evidence="4" key="1">
    <citation type="submission" date="2014-12" db="EMBL/GenBank/DDBJ databases">
        <title>Genome Sequence of Valsa Canker Pathogens Uncovers a Specific Adaption of Colonization on Woody Bark.</title>
        <authorList>
            <person name="Yin Z."/>
            <person name="Liu H."/>
            <person name="Gao X."/>
            <person name="Li Z."/>
            <person name="Song N."/>
            <person name="Ke X."/>
            <person name="Dai Q."/>
            <person name="Wu Y."/>
            <person name="Sun Y."/>
            <person name="Xu J.-R."/>
            <person name="Kang Z.K."/>
            <person name="Wang L."/>
            <person name="Huang L."/>
        </authorList>
    </citation>
    <scope>NUCLEOTIDE SEQUENCE [LARGE SCALE GENOMIC DNA]</scope>
    <source>
        <strain evidence="4">SXYL134</strain>
    </source>
</reference>
<evidence type="ECO:0000313" key="3">
    <source>
        <dbReference type="EMBL" id="KUI53136.1"/>
    </source>
</evidence>
<accession>A0A194UNA8</accession>
<organism evidence="3 4">
    <name type="scientific">Cytospora mali</name>
    <name type="common">Apple Valsa canker fungus</name>
    <name type="synonym">Valsa mali</name>
    <dbReference type="NCBI Taxonomy" id="578113"/>
    <lineage>
        <taxon>Eukaryota</taxon>
        <taxon>Fungi</taxon>
        <taxon>Dikarya</taxon>
        <taxon>Ascomycota</taxon>
        <taxon>Pezizomycotina</taxon>
        <taxon>Sordariomycetes</taxon>
        <taxon>Sordariomycetidae</taxon>
        <taxon>Diaporthales</taxon>
        <taxon>Cytosporaceae</taxon>
        <taxon>Cytospora</taxon>
    </lineage>
</organism>
<dbReference type="InterPro" id="IPR000182">
    <property type="entry name" value="GNAT_dom"/>
</dbReference>
<dbReference type="AlphaFoldDB" id="A0A194UNA8"/>
<evidence type="ECO:0000313" key="4">
    <source>
        <dbReference type="Proteomes" id="UP000078576"/>
    </source>
</evidence>
<feature type="domain" description="N-acetyltransferase" evidence="2">
    <location>
        <begin position="518"/>
        <end position="668"/>
    </location>
</feature>
<protein>
    <submittedName>
        <fullName evidence="3">Mycothiol acetyltransferase</fullName>
    </submittedName>
</protein>
<dbReference type="STRING" id="694573.A0A194UNA8"/>
<keyword evidence="4" id="KW-1185">Reference proteome</keyword>
<sequence>MAQTLSAEPPLGALLNSLNGLDLYEDAKRYVSESVITDSRAVASYNWLDREDPTVVIPGKPPKWTPLTKARQLEPDNGQYFRDPNAAHYSKHPFEPAITAVLAMDSNISRDVDIVACGSTLGNLLRFIRGEDKQFRMLVELVEGTVFFIRRENTARELIPDVKGYGHSFPEAYTTWDAEVKGSVSHQRVLSYQFGGLGILLRFEGDGYLLDGGEEKHGNHKPSSIRDLDATQTVDELVAELNRNRLAGAQPANGGSLEVAHGGDLVSQDRVFELKTRSVRRKESETYEDTFGDQLPRLWVAQIPNFILAYHKHGLFEEEDIGVRDVRSDIKSWERDHVDVLSRLAALLHHIADLVRSRPDGKLELRHKTIGNLEVREQLADAGDALSASVRTLWAKARAVNDGVTSGESASDPDSDASSLNWDEGSEPDFTAELVAQSPHAPSSFSSVINKVERANKMASFEILVPSEADVGRIAEIHLAAMNSNILLHAQFPTSEALQNLEPFLASLTISQLKDPKVGVLVARHSQLQDIISFIKWDLPVSEGHFEEEIEDFKWSDGCCQRYLDEYAFLAEQAKQRAIGDLLCYRVTFVCTDPRWQGHGAGSVLTRKVMGEARATGVPVYLESTLEAVKMYETLGFEQLDEFEMVIPKRDGSGTQIYKEVCMLWRPEMQ</sequence>
<evidence type="ECO:0000259" key="2">
    <source>
        <dbReference type="PROSITE" id="PS51186"/>
    </source>
</evidence>
<dbReference type="PANTHER" id="PTHR35179:SF2">
    <property type="entry name" value="START DOMAIN-CONTAINING PROTEIN"/>
    <property type="match status" value="1"/>
</dbReference>
<evidence type="ECO:0000256" key="1">
    <source>
        <dbReference type="SAM" id="MobiDB-lite"/>
    </source>
</evidence>
<dbReference type="Proteomes" id="UP000078576">
    <property type="component" value="Unassembled WGS sequence"/>
</dbReference>
<dbReference type="SUPFAM" id="SSF55729">
    <property type="entry name" value="Acyl-CoA N-acyltransferases (Nat)"/>
    <property type="match status" value="1"/>
</dbReference>
<gene>
    <name evidence="3" type="ORF">VP1G_00396</name>
</gene>
<name>A0A194UNA8_CYTMA</name>
<dbReference type="GO" id="GO:0016747">
    <property type="term" value="F:acyltransferase activity, transferring groups other than amino-acyl groups"/>
    <property type="evidence" value="ECO:0007669"/>
    <property type="project" value="InterPro"/>
</dbReference>
<proteinExistence type="predicted"/>
<feature type="region of interest" description="Disordered" evidence="1">
    <location>
        <begin position="403"/>
        <end position="423"/>
    </location>
</feature>
<dbReference type="Gene3D" id="3.40.630.30">
    <property type="match status" value="1"/>
</dbReference>
<feature type="compositionally biased region" description="Low complexity" evidence="1">
    <location>
        <begin position="409"/>
        <end position="419"/>
    </location>
</feature>
<dbReference type="PROSITE" id="PS51186">
    <property type="entry name" value="GNAT"/>
    <property type="match status" value="1"/>
</dbReference>
<dbReference type="PANTHER" id="PTHR35179">
    <property type="entry name" value="PROTEIN CBG02620"/>
    <property type="match status" value="1"/>
</dbReference>
<dbReference type="Pfam" id="PF13673">
    <property type="entry name" value="Acetyltransf_10"/>
    <property type="match status" value="1"/>
</dbReference>
<dbReference type="EMBL" id="KN714667">
    <property type="protein sequence ID" value="KUI53136.1"/>
    <property type="molecule type" value="Genomic_DNA"/>
</dbReference>
<dbReference type="InterPro" id="IPR016181">
    <property type="entry name" value="Acyl_CoA_acyltransferase"/>
</dbReference>